<dbReference type="PANTHER" id="PTHR24305:SF190">
    <property type="entry name" value="P450, PUTATIVE (EUROFUNG)-RELATED"/>
    <property type="match status" value="1"/>
</dbReference>
<evidence type="ECO:0000256" key="1">
    <source>
        <dbReference type="ARBA" id="ARBA00001971"/>
    </source>
</evidence>
<dbReference type="PROSITE" id="PS00086">
    <property type="entry name" value="CYTOCHROME_P450"/>
    <property type="match status" value="1"/>
</dbReference>
<dbReference type="PRINTS" id="PR00463">
    <property type="entry name" value="EP450I"/>
</dbReference>
<dbReference type="Pfam" id="PF00067">
    <property type="entry name" value="p450"/>
    <property type="match status" value="1"/>
</dbReference>
<dbReference type="PANTHER" id="PTHR24305">
    <property type="entry name" value="CYTOCHROME P450"/>
    <property type="match status" value="1"/>
</dbReference>
<keyword evidence="3 8" id="KW-0349">Heme</keyword>
<dbReference type="GO" id="GO:0020037">
    <property type="term" value="F:heme binding"/>
    <property type="evidence" value="ECO:0007669"/>
    <property type="project" value="InterPro"/>
</dbReference>
<dbReference type="Proteomes" id="UP000248961">
    <property type="component" value="Unassembled WGS sequence"/>
</dbReference>
<dbReference type="GO" id="GO:0005506">
    <property type="term" value="F:iron ion binding"/>
    <property type="evidence" value="ECO:0007669"/>
    <property type="project" value="InterPro"/>
</dbReference>
<feature type="binding site" description="axial binding residue" evidence="8">
    <location>
        <position position="443"/>
    </location>
    <ligand>
        <name>heme</name>
        <dbReference type="ChEBI" id="CHEBI:30413"/>
    </ligand>
    <ligandPart>
        <name>Fe</name>
        <dbReference type="ChEBI" id="CHEBI:18248"/>
    </ligandPart>
</feature>
<dbReference type="InterPro" id="IPR036396">
    <property type="entry name" value="Cyt_P450_sf"/>
</dbReference>
<dbReference type="Gene3D" id="1.10.630.10">
    <property type="entry name" value="Cytochrome P450"/>
    <property type="match status" value="1"/>
</dbReference>
<keyword evidence="7 9" id="KW-0503">Monooxygenase</keyword>
<dbReference type="InterPro" id="IPR050121">
    <property type="entry name" value="Cytochrome_P450_monoxygenase"/>
</dbReference>
<keyword evidence="6 8" id="KW-0408">Iron</keyword>
<accession>A0A395IBR1</accession>
<keyword evidence="4 8" id="KW-0479">Metal-binding</keyword>
<comment type="cofactor">
    <cofactor evidence="1 8">
        <name>heme</name>
        <dbReference type="ChEBI" id="CHEBI:30413"/>
    </cofactor>
</comment>
<dbReference type="InterPro" id="IPR002401">
    <property type="entry name" value="Cyt_P450_E_grp-I"/>
</dbReference>
<dbReference type="CDD" id="cd11060">
    <property type="entry name" value="CYP57A1-like"/>
    <property type="match status" value="1"/>
</dbReference>
<dbReference type="GO" id="GO:0004497">
    <property type="term" value="F:monooxygenase activity"/>
    <property type="evidence" value="ECO:0007669"/>
    <property type="project" value="UniProtKB-KW"/>
</dbReference>
<dbReference type="VEuPathDB" id="FungiDB:BO97DRAFT_402174"/>
<evidence type="ECO:0000256" key="7">
    <source>
        <dbReference type="ARBA" id="ARBA00023033"/>
    </source>
</evidence>
<keyword evidence="5 9" id="KW-0560">Oxidoreductase</keyword>
<evidence type="ECO:0000313" key="10">
    <source>
        <dbReference type="EMBL" id="RAL17642.1"/>
    </source>
</evidence>
<organism evidence="10 11">
    <name type="scientific">Aspergillus homomorphus (strain CBS 101889)</name>
    <dbReference type="NCBI Taxonomy" id="1450537"/>
    <lineage>
        <taxon>Eukaryota</taxon>
        <taxon>Fungi</taxon>
        <taxon>Dikarya</taxon>
        <taxon>Ascomycota</taxon>
        <taxon>Pezizomycotina</taxon>
        <taxon>Eurotiomycetes</taxon>
        <taxon>Eurotiomycetidae</taxon>
        <taxon>Eurotiales</taxon>
        <taxon>Aspergillaceae</taxon>
        <taxon>Aspergillus</taxon>
        <taxon>Aspergillus subgen. Circumdati</taxon>
    </lineage>
</organism>
<evidence type="ECO:0000256" key="3">
    <source>
        <dbReference type="ARBA" id="ARBA00022617"/>
    </source>
</evidence>
<evidence type="ECO:0000256" key="6">
    <source>
        <dbReference type="ARBA" id="ARBA00023004"/>
    </source>
</evidence>
<dbReference type="GeneID" id="37198723"/>
<evidence type="ECO:0000256" key="4">
    <source>
        <dbReference type="ARBA" id="ARBA00022723"/>
    </source>
</evidence>
<evidence type="ECO:0000313" key="11">
    <source>
        <dbReference type="Proteomes" id="UP000248961"/>
    </source>
</evidence>
<protein>
    <submittedName>
        <fullName evidence="10">Cytochrome P450</fullName>
    </submittedName>
</protein>
<keyword evidence="11" id="KW-1185">Reference proteome</keyword>
<dbReference type="InterPro" id="IPR001128">
    <property type="entry name" value="Cyt_P450"/>
</dbReference>
<evidence type="ECO:0000256" key="5">
    <source>
        <dbReference type="ARBA" id="ARBA00023002"/>
    </source>
</evidence>
<gene>
    <name evidence="10" type="ORF">BO97DRAFT_402174</name>
</gene>
<sequence>MLPAKTVLALAVLTPLAFYTVRLITNLLASDRDIPGPFWARITKLWYLRQMIKGDFHETNIELHRKKGSIIRVAPNHYSLNDPECLKTVYGLGSKYIKSTWYDGWNMRDDTTLTSLFTERDPKRHAANRRKVANMYTMTAMTAYEPFVDSCIDLLRKQLDRASSSLSVFDLGHWSQCYAFDVIGEITFGERFGFLDQMLDVNNIIATLDTGLGASSYIGLYIWLRPYFIKALRIAGSLTNDALLVFVTRHINTGNAEKMLSGSDTIESHSPMLQKFLQARAANPDHFREWDVMTNVLSNIGAGSDTTGLSLSAVFYYVYTNPGVLQKLREELEAADLSDPPTFKEAQRLPYFQAVIKEALRMHPGTGFPIFREVPEGGAVISGHYFPHKANVGVNCWVIHRDKEVYGADADVFRPERWLEASEDRRKLMERSYIAFGLGSRTCIGKNISLLEMNKLLPVVIRNYDVEILDKDRSLQSCNRWFVKPVNFMVRVHKRASVSAKDK</sequence>
<evidence type="ECO:0000256" key="8">
    <source>
        <dbReference type="PIRSR" id="PIRSR602401-1"/>
    </source>
</evidence>
<reference evidence="10 11" key="1">
    <citation type="submission" date="2018-02" db="EMBL/GenBank/DDBJ databases">
        <title>The genomes of Aspergillus section Nigri reveals drivers in fungal speciation.</title>
        <authorList>
            <consortium name="DOE Joint Genome Institute"/>
            <person name="Vesth T.C."/>
            <person name="Nybo J."/>
            <person name="Theobald S."/>
            <person name="Brandl J."/>
            <person name="Frisvad J.C."/>
            <person name="Nielsen K.F."/>
            <person name="Lyhne E.K."/>
            <person name="Kogle M.E."/>
            <person name="Kuo A."/>
            <person name="Riley R."/>
            <person name="Clum A."/>
            <person name="Nolan M."/>
            <person name="Lipzen A."/>
            <person name="Salamov A."/>
            <person name="Henrissat B."/>
            <person name="Wiebenga A."/>
            <person name="De vries R.P."/>
            <person name="Grigoriev I.V."/>
            <person name="Mortensen U.H."/>
            <person name="Andersen M.R."/>
            <person name="Baker S.E."/>
        </authorList>
    </citation>
    <scope>NUCLEOTIDE SEQUENCE [LARGE SCALE GENOMIC DNA]</scope>
    <source>
        <strain evidence="10 11">CBS 101889</strain>
    </source>
</reference>
<dbReference type="SUPFAM" id="SSF48264">
    <property type="entry name" value="Cytochrome P450"/>
    <property type="match status" value="1"/>
</dbReference>
<dbReference type="GO" id="GO:0016705">
    <property type="term" value="F:oxidoreductase activity, acting on paired donors, with incorporation or reduction of molecular oxygen"/>
    <property type="evidence" value="ECO:0007669"/>
    <property type="project" value="InterPro"/>
</dbReference>
<evidence type="ECO:0000256" key="2">
    <source>
        <dbReference type="ARBA" id="ARBA00010617"/>
    </source>
</evidence>
<dbReference type="AlphaFoldDB" id="A0A395IBR1"/>
<dbReference type="STRING" id="1450537.A0A395IBR1"/>
<dbReference type="RefSeq" id="XP_025556796.1">
    <property type="nucleotide sequence ID" value="XM_025694434.1"/>
</dbReference>
<evidence type="ECO:0000256" key="9">
    <source>
        <dbReference type="RuleBase" id="RU000461"/>
    </source>
</evidence>
<dbReference type="EMBL" id="KZ824267">
    <property type="protein sequence ID" value="RAL17642.1"/>
    <property type="molecule type" value="Genomic_DNA"/>
</dbReference>
<proteinExistence type="inferred from homology"/>
<dbReference type="PRINTS" id="PR00385">
    <property type="entry name" value="P450"/>
</dbReference>
<dbReference type="InterPro" id="IPR017972">
    <property type="entry name" value="Cyt_P450_CS"/>
</dbReference>
<name>A0A395IBR1_ASPHC</name>
<dbReference type="FunFam" id="1.10.630.10:FF:000050">
    <property type="entry name" value="Cytochrome P450 monooxygenase"/>
    <property type="match status" value="1"/>
</dbReference>
<comment type="similarity">
    <text evidence="2 9">Belongs to the cytochrome P450 family.</text>
</comment>
<dbReference type="OrthoDB" id="3934656at2759"/>